<proteinExistence type="predicted"/>
<accession>A0A4R4E4T5</accession>
<evidence type="ECO:0000313" key="2">
    <source>
        <dbReference type="Proteomes" id="UP000295164"/>
    </source>
</evidence>
<dbReference type="AlphaFoldDB" id="A0A4R4E4T5"/>
<dbReference type="InterPro" id="IPR013320">
    <property type="entry name" value="ConA-like_dom_sf"/>
</dbReference>
<evidence type="ECO:0000313" key="1">
    <source>
        <dbReference type="EMBL" id="TCZ72240.1"/>
    </source>
</evidence>
<gene>
    <name evidence="1" type="ORF">E0486_09115</name>
</gene>
<dbReference type="RefSeq" id="WP_131851854.1">
    <property type="nucleotide sequence ID" value="NZ_SKFH01000011.1"/>
</dbReference>
<sequence length="309" mass="32830">MNKMTSRLTVGALTLLMGGMMMTSCKKKDNDVAPPDPIGGFNNSNEVGAATLKAHWTFNGTLNEGMSNTAPTSSAGTSFVSGPAGSQALGLNNGYVLYPSIAALNVANIGSITVSAWVKTANNGTTATTSVFALTQSAATQSDWNTGPVNMYLENNKPVAYNDTLVFHSAFSTYSNGNRRGGDNINDYGVRETDFKTVKGANRWVHYVMRYDGTGSNIDIFADGVLVSNNNFRHRTDGNPPVGLGGIVGTTPYQSLIGAFPNANTGFANSAAQTWQGLFNGQIDELRVWYSALSDTDISSLYQLEKAGR</sequence>
<comment type="caution">
    <text evidence="1">The sequence shown here is derived from an EMBL/GenBank/DDBJ whole genome shotgun (WGS) entry which is preliminary data.</text>
</comment>
<name>A0A4R4E4T5_9BACT</name>
<dbReference type="EMBL" id="SKFH01000011">
    <property type="protein sequence ID" value="TCZ72240.1"/>
    <property type="molecule type" value="Genomic_DNA"/>
</dbReference>
<evidence type="ECO:0008006" key="3">
    <source>
        <dbReference type="Google" id="ProtNLM"/>
    </source>
</evidence>
<dbReference type="GO" id="GO:0004553">
    <property type="term" value="F:hydrolase activity, hydrolyzing O-glycosyl compounds"/>
    <property type="evidence" value="ECO:0007669"/>
    <property type="project" value="UniProtKB-ARBA"/>
</dbReference>
<dbReference type="PROSITE" id="PS51257">
    <property type="entry name" value="PROKAR_LIPOPROTEIN"/>
    <property type="match status" value="1"/>
</dbReference>
<organism evidence="1 2">
    <name type="scientific">Flaviaesturariibacter aridisoli</name>
    <dbReference type="NCBI Taxonomy" id="2545761"/>
    <lineage>
        <taxon>Bacteria</taxon>
        <taxon>Pseudomonadati</taxon>
        <taxon>Bacteroidota</taxon>
        <taxon>Chitinophagia</taxon>
        <taxon>Chitinophagales</taxon>
        <taxon>Chitinophagaceae</taxon>
        <taxon>Flaviaestuariibacter</taxon>
    </lineage>
</organism>
<dbReference type="OrthoDB" id="9814380at2"/>
<dbReference type="Gene3D" id="2.60.120.200">
    <property type="match status" value="1"/>
</dbReference>
<protein>
    <recommendedName>
        <fullName evidence="3">LamG domain-containing protein</fullName>
    </recommendedName>
</protein>
<dbReference type="SUPFAM" id="SSF49899">
    <property type="entry name" value="Concanavalin A-like lectins/glucanases"/>
    <property type="match status" value="1"/>
</dbReference>
<keyword evidence="2" id="KW-1185">Reference proteome</keyword>
<reference evidence="1 2" key="1">
    <citation type="submission" date="2019-03" db="EMBL/GenBank/DDBJ databases">
        <authorList>
            <person name="Kim M.K.M."/>
        </authorList>
    </citation>
    <scope>NUCLEOTIDE SEQUENCE [LARGE SCALE GENOMIC DNA]</scope>
    <source>
        <strain evidence="1 2">17J68-15</strain>
    </source>
</reference>
<dbReference type="GO" id="GO:0005975">
    <property type="term" value="P:carbohydrate metabolic process"/>
    <property type="evidence" value="ECO:0007669"/>
    <property type="project" value="UniProtKB-ARBA"/>
</dbReference>
<dbReference type="Proteomes" id="UP000295164">
    <property type="component" value="Unassembled WGS sequence"/>
</dbReference>